<keyword evidence="3 6" id="KW-0812">Transmembrane</keyword>
<dbReference type="PANTHER" id="PTHR30489:SF0">
    <property type="entry name" value="LIPOPROTEIN-RELEASING SYSTEM TRANSMEMBRANE PROTEIN LOLE"/>
    <property type="match status" value="1"/>
</dbReference>
<dbReference type="PANTHER" id="PTHR30489">
    <property type="entry name" value="LIPOPROTEIN-RELEASING SYSTEM TRANSMEMBRANE PROTEIN LOLE"/>
    <property type="match status" value="1"/>
</dbReference>
<feature type="transmembrane region" description="Helical" evidence="6">
    <location>
        <begin position="364"/>
        <end position="390"/>
    </location>
</feature>
<feature type="transmembrane region" description="Helical" evidence="6">
    <location>
        <begin position="20"/>
        <end position="38"/>
    </location>
</feature>
<evidence type="ECO:0000256" key="1">
    <source>
        <dbReference type="ARBA" id="ARBA00004651"/>
    </source>
</evidence>
<evidence type="ECO:0000256" key="4">
    <source>
        <dbReference type="ARBA" id="ARBA00022989"/>
    </source>
</evidence>
<dbReference type="GO" id="GO:0044874">
    <property type="term" value="P:lipoprotein localization to outer membrane"/>
    <property type="evidence" value="ECO:0007669"/>
    <property type="project" value="TreeGrafter"/>
</dbReference>
<gene>
    <name evidence="8" type="ORF">METZ01_LOCUS80482</name>
</gene>
<protein>
    <recommendedName>
        <fullName evidence="7">ABC3 transporter permease C-terminal domain-containing protein</fullName>
    </recommendedName>
</protein>
<keyword evidence="5 6" id="KW-0472">Membrane</keyword>
<dbReference type="AlphaFoldDB" id="A0A381UIZ4"/>
<feature type="transmembrane region" description="Helical" evidence="6">
    <location>
        <begin position="323"/>
        <end position="344"/>
    </location>
</feature>
<evidence type="ECO:0000256" key="5">
    <source>
        <dbReference type="ARBA" id="ARBA00023136"/>
    </source>
</evidence>
<dbReference type="GO" id="GO:0098797">
    <property type="term" value="C:plasma membrane protein complex"/>
    <property type="evidence" value="ECO:0007669"/>
    <property type="project" value="TreeGrafter"/>
</dbReference>
<evidence type="ECO:0000256" key="2">
    <source>
        <dbReference type="ARBA" id="ARBA00022475"/>
    </source>
</evidence>
<feature type="transmembrane region" description="Helical" evidence="6">
    <location>
        <begin position="271"/>
        <end position="291"/>
    </location>
</feature>
<evidence type="ECO:0000256" key="6">
    <source>
        <dbReference type="SAM" id="Phobius"/>
    </source>
</evidence>
<dbReference type="Pfam" id="PF02687">
    <property type="entry name" value="FtsX"/>
    <property type="match status" value="1"/>
</dbReference>
<sequence>MLTLKLAFRNILRYKSRSILCGLSMMGCYVLFSISLGFSEGSYGNLIRMLTDTHSGHVQIHKQDYLERPSLFRNFELTPQIISRLESHASLESWTPRVYSAVLVFKDKKSTISRLTAIDTKQEAMVTNMREKVRDGIYLSEAAGVKNPVLIGTQLQKLLNANTGDEVVFIGQAADGSIANDLFTVTGIVGKNSEDADARLIYMTLADAQEFLSLGNRVHEIALRLEDYSKARIEAQLIQKILYNDQLDVQPWQVVEKQFYKAMTADQQGNWFTQAVIMLIVGLVVLITVLMNSYERRHEYGLLLALGTPPAFIFRSVITETTLLSSLSVFAGLIFATGLNWYFAEDGIAIDPPMEYGGVLFSDIISEVSLYVLLVPAIFVVGLAVVVAFFPSIKSARAVPVEAMREN</sequence>
<reference evidence="8" key="1">
    <citation type="submission" date="2018-05" db="EMBL/GenBank/DDBJ databases">
        <authorList>
            <person name="Lanie J.A."/>
            <person name="Ng W.-L."/>
            <person name="Kazmierczak K.M."/>
            <person name="Andrzejewski T.M."/>
            <person name="Davidsen T.M."/>
            <person name="Wayne K.J."/>
            <person name="Tettelin H."/>
            <person name="Glass J.I."/>
            <person name="Rusch D."/>
            <person name="Podicherti R."/>
            <person name="Tsui H.-C.T."/>
            <person name="Winkler M.E."/>
        </authorList>
    </citation>
    <scope>NUCLEOTIDE SEQUENCE</scope>
</reference>
<dbReference type="PROSITE" id="PS51257">
    <property type="entry name" value="PROKAR_LIPOPROTEIN"/>
    <property type="match status" value="1"/>
</dbReference>
<comment type="subcellular location">
    <subcellularLocation>
        <location evidence="1">Cell membrane</location>
        <topology evidence="1">Multi-pass membrane protein</topology>
    </subcellularLocation>
</comment>
<accession>A0A381UIZ4</accession>
<evidence type="ECO:0000259" key="7">
    <source>
        <dbReference type="Pfam" id="PF02687"/>
    </source>
</evidence>
<evidence type="ECO:0000256" key="3">
    <source>
        <dbReference type="ARBA" id="ARBA00022692"/>
    </source>
</evidence>
<keyword evidence="2" id="KW-1003">Cell membrane</keyword>
<evidence type="ECO:0000313" key="8">
    <source>
        <dbReference type="EMBL" id="SVA27628.1"/>
    </source>
</evidence>
<name>A0A381UIZ4_9ZZZZ</name>
<organism evidence="8">
    <name type="scientific">marine metagenome</name>
    <dbReference type="NCBI Taxonomy" id="408172"/>
    <lineage>
        <taxon>unclassified sequences</taxon>
        <taxon>metagenomes</taxon>
        <taxon>ecological metagenomes</taxon>
    </lineage>
</organism>
<dbReference type="InterPro" id="IPR051447">
    <property type="entry name" value="Lipoprotein-release_system"/>
</dbReference>
<feature type="domain" description="ABC3 transporter permease C-terminal" evidence="7">
    <location>
        <begin position="275"/>
        <end position="393"/>
    </location>
</feature>
<dbReference type="InterPro" id="IPR003838">
    <property type="entry name" value="ABC3_permease_C"/>
</dbReference>
<dbReference type="EMBL" id="UINC01006454">
    <property type="protein sequence ID" value="SVA27628.1"/>
    <property type="molecule type" value="Genomic_DNA"/>
</dbReference>
<proteinExistence type="predicted"/>
<keyword evidence="4 6" id="KW-1133">Transmembrane helix</keyword>